<dbReference type="PANTHER" id="PTHR34219:SF3">
    <property type="entry name" value="BLL7967 PROTEIN"/>
    <property type="match status" value="1"/>
</dbReference>
<feature type="compositionally biased region" description="Basic and acidic residues" evidence="1">
    <location>
        <begin position="136"/>
        <end position="147"/>
    </location>
</feature>
<keyword evidence="2" id="KW-0812">Transmembrane</keyword>
<accession>A0ABP8G6X6</accession>
<reference evidence="4" key="1">
    <citation type="journal article" date="2019" name="Int. J. Syst. Evol. Microbiol.">
        <title>The Global Catalogue of Microorganisms (GCM) 10K type strain sequencing project: providing services to taxonomists for standard genome sequencing and annotation.</title>
        <authorList>
            <consortium name="The Broad Institute Genomics Platform"/>
            <consortium name="The Broad Institute Genome Sequencing Center for Infectious Disease"/>
            <person name="Wu L."/>
            <person name="Ma J."/>
        </authorList>
    </citation>
    <scope>NUCLEOTIDE SEQUENCE [LARGE SCALE GENOMIC DNA]</scope>
    <source>
        <strain evidence="4">JCM 17919</strain>
    </source>
</reference>
<evidence type="ECO:0000256" key="2">
    <source>
        <dbReference type="SAM" id="Phobius"/>
    </source>
</evidence>
<dbReference type="Pfam" id="PF03929">
    <property type="entry name" value="PepSY_TM"/>
    <property type="match status" value="1"/>
</dbReference>
<evidence type="ECO:0000313" key="3">
    <source>
        <dbReference type="EMBL" id="GAA4318264.1"/>
    </source>
</evidence>
<comment type="caution">
    <text evidence="3">The sequence shown here is derived from an EMBL/GenBank/DDBJ whole genome shotgun (WGS) entry which is preliminary data.</text>
</comment>
<dbReference type="InterPro" id="IPR005625">
    <property type="entry name" value="PepSY-ass_TM"/>
</dbReference>
<keyword evidence="2" id="KW-1133">Transmembrane helix</keyword>
<protein>
    <submittedName>
        <fullName evidence="3">PepSY-associated TM helix domain-containing protein</fullName>
    </submittedName>
</protein>
<keyword evidence="4" id="KW-1185">Reference proteome</keyword>
<evidence type="ECO:0000313" key="4">
    <source>
        <dbReference type="Proteomes" id="UP001501725"/>
    </source>
</evidence>
<feature type="transmembrane region" description="Helical" evidence="2">
    <location>
        <begin position="394"/>
        <end position="415"/>
    </location>
</feature>
<evidence type="ECO:0000256" key="1">
    <source>
        <dbReference type="SAM" id="MobiDB-lite"/>
    </source>
</evidence>
<keyword evidence="2" id="KW-0472">Membrane</keyword>
<name>A0ABP8G6X6_9BACT</name>
<feature type="transmembrane region" description="Helical" evidence="2">
    <location>
        <begin position="26"/>
        <end position="48"/>
    </location>
</feature>
<dbReference type="Proteomes" id="UP001501725">
    <property type="component" value="Unassembled WGS sequence"/>
</dbReference>
<gene>
    <name evidence="3" type="ORF">GCM10023184_02380</name>
</gene>
<sequence>MVNFNPPLTIHHSQVTMKVFFRRIHLYLSFAAGLVILVACLTGALLVFEKDIQMATSKERYYVAPGGTPLSTADLLQRVKDSFPDAKINGVKWYAAADRSVEVSVAFPKKKEGAGNAARKDSGNAVVKTEAGPKAGGKETPKAGAKPERQPGFTIFVNPYTGVILEKYSYRETSFYTVFALHRWLLGGEDSVGKLIVGISTLLFLFILITGIVLWWPRTRKIMQQRLSIKWGASWKRVNHDLHLVLGFYSALFLFVFAFTGLAWSFEWFNKGIYTVTGSPEKAPPPPKSAYALEATAQKPAVNYDGVLQQARALHAGATFYNVQTPKDATDPVTVQLLPKDAVHESATHALYFDRYTGASLGDLAWKERSLGARVRGTFKPVHTGSIWGLPSKIIAFIVCLFGVTFPITGTIMWWNRTRKKKARKAGKPVPVDDVEEELA</sequence>
<dbReference type="EMBL" id="BAABGY010000001">
    <property type="protein sequence ID" value="GAA4318264.1"/>
    <property type="molecule type" value="Genomic_DNA"/>
</dbReference>
<organism evidence="3 4">
    <name type="scientific">Flaviaesturariibacter amylovorans</name>
    <dbReference type="NCBI Taxonomy" id="1084520"/>
    <lineage>
        <taxon>Bacteria</taxon>
        <taxon>Pseudomonadati</taxon>
        <taxon>Bacteroidota</taxon>
        <taxon>Chitinophagia</taxon>
        <taxon>Chitinophagales</taxon>
        <taxon>Chitinophagaceae</taxon>
        <taxon>Flaviaestuariibacter</taxon>
    </lineage>
</organism>
<feature type="transmembrane region" description="Helical" evidence="2">
    <location>
        <begin position="244"/>
        <end position="266"/>
    </location>
</feature>
<feature type="transmembrane region" description="Helical" evidence="2">
    <location>
        <begin position="195"/>
        <end position="216"/>
    </location>
</feature>
<proteinExistence type="predicted"/>
<feature type="region of interest" description="Disordered" evidence="1">
    <location>
        <begin position="114"/>
        <end position="147"/>
    </location>
</feature>
<dbReference type="PANTHER" id="PTHR34219">
    <property type="entry name" value="IRON-REGULATED INNER MEMBRANE PROTEIN-RELATED"/>
    <property type="match status" value="1"/>
</dbReference>